<evidence type="ECO:0000313" key="1">
    <source>
        <dbReference type="EMBL" id="KAL3596318.1"/>
    </source>
</evidence>
<gene>
    <name evidence="1" type="ORF">D5086_007955</name>
</gene>
<dbReference type="EMBL" id="RCHU02000004">
    <property type="protein sequence ID" value="KAL3596318.1"/>
    <property type="molecule type" value="Genomic_DNA"/>
</dbReference>
<keyword evidence="2" id="KW-1185">Reference proteome</keyword>
<dbReference type="Proteomes" id="UP000309997">
    <property type="component" value="Unassembled WGS sequence"/>
</dbReference>
<accession>A0ACC4CE42</accession>
<evidence type="ECO:0000313" key="2">
    <source>
        <dbReference type="Proteomes" id="UP000309997"/>
    </source>
</evidence>
<organism evidence="1 2">
    <name type="scientific">Populus alba</name>
    <name type="common">White poplar</name>
    <dbReference type="NCBI Taxonomy" id="43335"/>
    <lineage>
        <taxon>Eukaryota</taxon>
        <taxon>Viridiplantae</taxon>
        <taxon>Streptophyta</taxon>
        <taxon>Embryophyta</taxon>
        <taxon>Tracheophyta</taxon>
        <taxon>Spermatophyta</taxon>
        <taxon>Magnoliopsida</taxon>
        <taxon>eudicotyledons</taxon>
        <taxon>Gunneridae</taxon>
        <taxon>Pentapetalae</taxon>
        <taxon>rosids</taxon>
        <taxon>fabids</taxon>
        <taxon>Malpighiales</taxon>
        <taxon>Salicaceae</taxon>
        <taxon>Saliceae</taxon>
        <taxon>Populus</taxon>
    </lineage>
</organism>
<reference evidence="1 2" key="1">
    <citation type="journal article" date="2024" name="Plant Biotechnol. J.">
        <title>Genome and CRISPR/Cas9 system of a widespread forest tree (Populus alba) in the world.</title>
        <authorList>
            <person name="Liu Y.J."/>
            <person name="Jiang P.F."/>
            <person name="Han X.M."/>
            <person name="Li X.Y."/>
            <person name="Wang H.M."/>
            <person name="Wang Y.J."/>
            <person name="Wang X.X."/>
            <person name="Zeng Q.Y."/>
        </authorList>
    </citation>
    <scope>NUCLEOTIDE SEQUENCE [LARGE SCALE GENOMIC DNA]</scope>
    <source>
        <strain evidence="2">cv. PAL-ZL1</strain>
    </source>
</reference>
<protein>
    <submittedName>
        <fullName evidence="1">Uncharacterized protein</fullName>
    </submittedName>
</protein>
<sequence length="257" mass="29626">MEIKLLMLPNYFDRWDAKGLSGHTKWSKSGFLPAAEEYLETGMTSIASHTLVLPASCFLSPSMPDYKLNPAQYESITRLLMVIPRLLNDIQSYKKEQKEGKTNFVLLHSKENPEADIEDSIAYAREILDRKKKELLEHALTDGFNDFSKPCRHLHLSCVKVFHMFFDSSNRYDSNTEMLQDIQKAFYIPVEVGAPKPLLPHSGSRQRYPTVVASYHFDQRYKNRIIRLAENSVVSHPISGNPYMKMPMAPKLKFCFM</sequence>
<name>A0ACC4CE42_POPAL</name>
<proteinExistence type="predicted"/>
<comment type="caution">
    <text evidence="1">The sequence shown here is derived from an EMBL/GenBank/DDBJ whole genome shotgun (WGS) entry which is preliminary data.</text>
</comment>